<gene>
    <name evidence="1" type="ORF">EYF80_015870</name>
</gene>
<name>A0A4Z2I9Q4_9TELE</name>
<proteinExistence type="predicted"/>
<protein>
    <submittedName>
        <fullName evidence="1">Uncharacterized protein</fullName>
    </submittedName>
</protein>
<evidence type="ECO:0000313" key="1">
    <source>
        <dbReference type="EMBL" id="TNN73853.1"/>
    </source>
</evidence>
<dbReference type="Proteomes" id="UP000314294">
    <property type="component" value="Unassembled WGS sequence"/>
</dbReference>
<evidence type="ECO:0000313" key="2">
    <source>
        <dbReference type="Proteomes" id="UP000314294"/>
    </source>
</evidence>
<organism evidence="1 2">
    <name type="scientific">Liparis tanakae</name>
    <name type="common">Tanaka's snailfish</name>
    <dbReference type="NCBI Taxonomy" id="230148"/>
    <lineage>
        <taxon>Eukaryota</taxon>
        <taxon>Metazoa</taxon>
        <taxon>Chordata</taxon>
        <taxon>Craniata</taxon>
        <taxon>Vertebrata</taxon>
        <taxon>Euteleostomi</taxon>
        <taxon>Actinopterygii</taxon>
        <taxon>Neopterygii</taxon>
        <taxon>Teleostei</taxon>
        <taxon>Neoteleostei</taxon>
        <taxon>Acanthomorphata</taxon>
        <taxon>Eupercaria</taxon>
        <taxon>Perciformes</taxon>
        <taxon>Cottioidei</taxon>
        <taxon>Cottales</taxon>
        <taxon>Liparidae</taxon>
        <taxon>Liparis</taxon>
    </lineage>
</organism>
<sequence length="72" mass="8459">MLNRHIPTPFSKLAVRSFLLQLLNTVGNGYLRGKDGIYSMCVATRHFKEWNYEGLEQDSGEMKNRLRQSVWR</sequence>
<keyword evidence="2" id="KW-1185">Reference proteome</keyword>
<dbReference type="EMBL" id="SRLO01000120">
    <property type="protein sequence ID" value="TNN73853.1"/>
    <property type="molecule type" value="Genomic_DNA"/>
</dbReference>
<accession>A0A4Z2I9Q4</accession>
<dbReference type="AlphaFoldDB" id="A0A4Z2I9Q4"/>
<reference evidence="1 2" key="1">
    <citation type="submission" date="2019-03" db="EMBL/GenBank/DDBJ databases">
        <title>First draft genome of Liparis tanakae, snailfish: a comprehensive survey of snailfish specific genes.</title>
        <authorList>
            <person name="Kim W."/>
            <person name="Song I."/>
            <person name="Jeong J.-H."/>
            <person name="Kim D."/>
            <person name="Kim S."/>
            <person name="Ryu S."/>
            <person name="Song J.Y."/>
            <person name="Lee S.K."/>
        </authorList>
    </citation>
    <scope>NUCLEOTIDE SEQUENCE [LARGE SCALE GENOMIC DNA]</scope>
    <source>
        <tissue evidence="1">Muscle</tissue>
    </source>
</reference>
<comment type="caution">
    <text evidence="1">The sequence shown here is derived from an EMBL/GenBank/DDBJ whole genome shotgun (WGS) entry which is preliminary data.</text>
</comment>